<evidence type="ECO:0000313" key="2">
    <source>
        <dbReference type="Proteomes" id="UP000291483"/>
    </source>
</evidence>
<name>A0A4Q8AKF5_9MICO</name>
<dbReference type="AlphaFoldDB" id="A0A4Q8AKF5"/>
<proteinExistence type="predicted"/>
<dbReference type="Proteomes" id="UP000291483">
    <property type="component" value="Unassembled WGS sequence"/>
</dbReference>
<sequence length="52" mass="5642">MGDIWEIPGDQEVAATLLTPEQQAETDAARAEHAAITAAGEDIPELPRKLDW</sequence>
<keyword evidence="2" id="KW-1185">Reference proteome</keyword>
<accession>A0A4Q8AKF5</accession>
<reference evidence="1 2" key="1">
    <citation type="submission" date="2019-02" db="EMBL/GenBank/DDBJ databases">
        <title>Sequencing the genomes of 1000 actinobacteria strains.</title>
        <authorList>
            <person name="Klenk H.-P."/>
        </authorList>
    </citation>
    <scope>NUCLEOTIDE SEQUENCE [LARGE SCALE GENOMIC DNA]</scope>
    <source>
        <strain evidence="1 2">DSM 18319</strain>
    </source>
</reference>
<dbReference type="EMBL" id="SHLC01000001">
    <property type="protein sequence ID" value="RZU64954.1"/>
    <property type="molecule type" value="Genomic_DNA"/>
</dbReference>
<gene>
    <name evidence="1" type="ORF">EV379_1265</name>
</gene>
<dbReference type="RefSeq" id="WP_165397311.1">
    <property type="nucleotide sequence ID" value="NZ_SHLC01000001.1"/>
</dbReference>
<comment type="caution">
    <text evidence="1">The sequence shown here is derived from an EMBL/GenBank/DDBJ whole genome shotgun (WGS) entry which is preliminary data.</text>
</comment>
<protein>
    <submittedName>
        <fullName evidence="1">Uncharacterized protein</fullName>
    </submittedName>
</protein>
<organism evidence="1 2">
    <name type="scientific">Microterricola gilva</name>
    <dbReference type="NCBI Taxonomy" id="393267"/>
    <lineage>
        <taxon>Bacteria</taxon>
        <taxon>Bacillati</taxon>
        <taxon>Actinomycetota</taxon>
        <taxon>Actinomycetes</taxon>
        <taxon>Micrococcales</taxon>
        <taxon>Microbacteriaceae</taxon>
        <taxon>Microterricola</taxon>
    </lineage>
</organism>
<evidence type="ECO:0000313" key="1">
    <source>
        <dbReference type="EMBL" id="RZU64954.1"/>
    </source>
</evidence>